<evidence type="ECO:0000313" key="2">
    <source>
        <dbReference type="Proteomes" id="UP000019478"/>
    </source>
</evidence>
<evidence type="ECO:0000313" key="1">
    <source>
        <dbReference type="EMBL" id="EXJ80043.1"/>
    </source>
</evidence>
<reference evidence="1 2" key="1">
    <citation type="submission" date="2013-03" db="EMBL/GenBank/DDBJ databases">
        <title>The Genome Sequence of Capronia epimyces CBS 606.96.</title>
        <authorList>
            <consortium name="The Broad Institute Genomics Platform"/>
            <person name="Cuomo C."/>
            <person name="de Hoog S."/>
            <person name="Gorbushina A."/>
            <person name="Walker B."/>
            <person name="Young S.K."/>
            <person name="Zeng Q."/>
            <person name="Gargeya S."/>
            <person name="Fitzgerald M."/>
            <person name="Haas B."/>
            <person name="Abouelleil A."/>
            <person name="Allen A.W."/>
            <person name="Alvarado L."/>
            <person name="Arachchi H.M."/>
            <person name="Berlin A.M."/>
            <person name="Chapman S.B."/>
            <person name="Gainer-Dewar J."/>
            <person name="Goldberg J."/>
            <person name="Griggs A."/>
            <person name="Gujja S."/>
            <person name="Hansen M."/>
            <person name="Howarth C."/>
            <person name="Imamovic A."/>
            <person name="Ireland A."/>
            <person name="Larimer J."/>
            <person name="McCowan C."/>
            <person name="Murphy C."/>
            <person name="Pearson M."/>
            <person name="Poon T.W."/>
            <person name="Priest M."/>
            <person name="Roberts A."/>
            <person name="Saif S."/>
            <person name="Shea T."/>
            <person name="Sisk P."/>
            <person name="Sykes S."/>
            <person name="Wortman J."/>
            <person name="Nusbaum C."/>
            <person name="Birren B."/>
        </authorList>
    </citation>
    <scope>NUCLEOTIDE SEQUENCE [LARGE SCALE GENOMIC DNA]</scope>
    <source>
        <strain evidence="1 2">CBS 606.96</strain>
    </source>
</reference>
<dbReference type="Proteomes" id="UP000019478">
    <property type="component" value="Unassembled WGS sequence"/>
</dbReference>
<dbReference type="RefSeq" id="XP_007736617.1">
    <property type="nucleotide sequence ID" value="XM_007738427.1"/>
</dbReference>
<dbReference type="GO" id="GO:0046982">
    <property type="term" value="F:protein heterodimerization activity"/>
    <property type="evidence" value="ECO:0007669"/>
    <property type="project" value="InterPro"/>
</dbReference>
<dbReference type="STRING" id="1182542.W9XIK6"/>
<dbReference type="Gene3D" id="1.10.20.10">
    <property type="entry name" value="Histone, subunit A"/>
    <property type="match status" value="1"/>
</dbReference>
<sequence length="68" mass="7807">MVLRKILKAHSRKNVGKAVDPLVFLDYVLFIEELVQNASRRARTDGEKVVAARDIRKVTLNSLRRFKG</sequence>
<dbReference type="CDD" id="cd13732">
    <property type="entry name" value="HFD_CENP-W"/>
    <property type="match status" value="1"/>
</dbReference>
<dbReference type="AlphaFoldDB" id="W9XIK6"/>
<dbReference type="OrthoDB" id="2543597at2759"/>
<dbReference type="GeneID" id="19172417"/>
<accession>W9XIK6</accession>
<dbReference type="SUPFAM" id="SSF47113">
    <property type="entry name" value="Histone-fold"/>
    <property type="match status" value="1"/>
</dbReference>
<protein>
    <recommendedName>
        <fullName evidence="3">Transcription factor CBF/NF-Y/archaeal histone domain-containing protein</fullName>
    </recommendedName>
</protein>
<dbReference type="InterPro" id="IPR009072">
    <property type="entry name" value="Histone-fold"/>
</dbReference>
<keyword evidence="2" id="KW-1185">Reference proteome</keyword>
<gene>
    <name evidence="1" type="ORF">A1O3_08329</name>
</gene>
<name>W9XIK6_9EURO</name>
<proteinExistence type="predicted"/>
<evidence type="ECO:0008006" key="3">
    <source>
        <dbReference type="Google" id="ProtNLM"/>
    </source>
</evidence>
<dbReference type="eggNOG" id="ENOG502R8QV">
    <property type="taxonomic scope" value="Eukaryota"/>
</dbReference>
<dbReference type="HOGENOM" id="CLU_159428_2_0_1"/>
<organism evidence="1 2">
    <name type="scientific">Capronia epimyces CBS 606.96</name>
    <dbReference type="NCBI Taxonomy" id="1182542"/>
    <lineage>
        <taxon>Eukaryota</taxon>
        <taxon>Fungi</taxon>
        <taxon>Dikarya</taxon>
        <taxon>Ascomycota</taxon>
        <taxon>Pezizomycotina</taxon>
        <taxon>Eurotiomycetes</taxon>
        <taxon>Chaetothyriomycetidae</taxon>
        <taxon>Chaetothyriales</taxon>
        <taxon>Herpotrichiellaceae</taxon>
        <taxon>Capronia</taxon>
    </lineage>
</organism>
<dbReference type="EMBL" id="AMGY01000007">
    <property type="protein sequence ID" value="EXJ80043.1"/>
    <property type="molecule type" value="Genomic_DNA"/>
</dbReference>
<comment type="caution">
    <text evidence="1">The sequence shown here is derived from an EMBL/GenBank/DDBJ whole genome shotgun (WGS) entry which is preliminary data.</text>
</comment>